<accession>A0A6L8MN98</accession>
<dbReference type="Proteomes" id="UP000474565">
    <property type="component" value="Unassembled WGS sequence"/>
</dbReference>
<evidence type="ECO:0000313" key="1">
    <source>
        <dbReference type="EMBL" id="MYM83336.1"/>
    </source>
</evidence>
<protein>
    <submittedName>
        <fullName evidence="1">Uncharacterized protein</fullName>
    </submittedName>
</protein>
<evidence type="ECO:0000313" key="2">
    <source>
        <dbReference type="Proteomes" id="UP000474565"/>
    </source>
</evidence>
<comment type="caution">
    <text evidence="1">The sequence shown here is derived from an EMBL/GenBank/DDBJ whole genome shotgun (WGS) entry which is preliminary data.</text>
</comment>
<reference evidence="1 2" key="1">
    <citation type="submission" date="2019-12" db="EMBL/GenBank/DDBJ databases">
        <title>Novel species isolated from a subtropical stream in China.</title>
        <authorList>
            <person name="Lu H."/>
        </authorList>
    </citation>
    <scope>NUCLEOTIDE SEQUENCE [LARGE SCALE GENOMIC DNA]</scope>
    <source>
        <strain evidence="1 2">FT50W</strain>
    </source>
</reference>
<dbReference type="RefSeq" id="WP_161020111.1">
    <property type="nucleotide sequence ID" value="NZ_WWCP01000017.1"/>
</dbReference>
<dbReference type="AlphaFoldDB" id="A0A6L8MN98"/>
<dbReference type="EMBL" id="WWCP01000017">
    <property type="protein sequence ID" value="MYM83336.1"/>
    <property type="molecule type" value="Genomic_DNA"/>
</dbReference>
<proteinExistence type="predicted"/>
<name>A0A6L8MN98_9BURK</name>
<sequence>MSNHLDILNHPRAADLRVAGPSVMLVASHLLNASNSTGFFHLKLNAAASDLGMLATEIESSLAVLEKIGFLRYHAGTQVVWIIGHAARNLGKLRANNKKMIVLANAEFTAVPATCPLRVNFLWSHALMLRLEVKGAGSPVDSGFDSEGDLLADLLPKSAVGAAARSACSRNLSRCSWL</sequence>
<organism evidence="1 2">
    <name type="scientific">Duganella lactea</name>
    <dbReference type="NCBI Taxonomy" id="2692173"/>
    <lineage>
        <taxon>Bacteria</taxon>
        <taxon>Pseudomonadati</taxon>
        <taxon>Pseudomonadota</taxon>
        <taxon>Betaproteobacteria</taxon>
        <taxon>Burkholderiales</taxon>
        <taxon>Oxalobacteraceae</taxon>
        <taxon>Telluria group</taxon>
        <taxon>Duganella</taxon>
    </lineage>
</organism>
<gene>
    <name evidence="1" type="ORF">GTP44_15400</name>
</gene>